<evidence type="ECO:0000259" key="1">
    <source>
        <dbReference type="Pfam" id="PF01464"/>
    </source>
</evidence>
<organism evidence="2 3">
    <name type="scientific">Roseateles saccharophilus</name>
    <name type="common">Pseudomonas saccharophila</name>
    <dbReference type="NCBI Taxonomy" id="304"/>
    <lineage>
        <taxon>Bacteria</taxon>
        <taxon>Pseudomonadati</taxon>
        <taxon>Pseudomonadota</taxon>
        <taxon>Betaproteobacteria</taxon>
        <taxon>Burkholderiales</taxon>
        <taxon>Sphaerotilaceae</taxon>
        <taxon>Roseateles</taxon>
    </lineage>
</organism>
<dbReference type="Pfam" id="PF01464">
    <property type="entry name" value="SLT"/>
    <property type="match status" value="1"/>
</dbReference>
<dbReference type="Gene3D" id="1.10.530.10">
    <property type="match status" value="1"/>
</dbReference>
<dbReference type="Proteomes" id="UP000295110">
    <property type="component" value="Unassembled WGS sequence"/>
</dbReference>
<protein>
    <submittedName>
        <fullName evidence="2">Type IV secretion system protein VirB1</fullName>
    </submittedName>
</protein>
<dbReference type="InterPro" id="IPR008258">
    <property type="entry name" value="Transglycosylase_SLT_dom_1"/>
</dbReference>
<name>A0A4R3UJR2_ROSSA</name>
<accession>A0A4R3UJR2</accession>
<dbReference type="OrthoDB" id="8565485at2"/>
<evidence type="ECO:0000313" key="2">
    <source>
        <dbReference type="EMBL" id="TCU88386.1"/>
    </source>
</evidence>
<comment type="caution">
    <text evidence="2">The sequence shown here is derived from an EMBL/GenBank/DDBJ whole genome shotgun (WGS) entry which is preliminary data.</text>
</comment>
<dbReference type="RefSeq" id="WP_132575929.1">
    <property type="nucleotide sequence ID" value="NZ_CBCSGL010000045.1"/>
</dbReference>
<dbReference type="InterPro" id="IPR023346">
    <property type="entry name" value="Lysozyme-like_dom_sf"/>
</dbReference>
<feature type="domain" description="Transglycosylase SLT" evidence="1">
    <location>
        <begin position="12"/>
        <end position="137"/>
    </location>
</feature>
<evidence type="ECO:0000313" key="3">
    <source>
        <dbReference type="Proteomes" id="UP000295110"/>
    </source>
</evidence>
<dbReference type="EMBL" id="SMBU01000039">
    <property type="protein sequence ID" value="TCU88386.1"/>
    <property type="molecule type" value="Genomic_DNA"/>
</dbReference>
<dbReference type="AlphaFoldDB" id="A0A4R3UJR2"/>
<proteinExistence type="predicted"/>
<sequence>MDASTFITLALACAPRVHVDTARALAQVESGLNPWVIGVVGGALQRQPWSRAEALATARALQAQGWNFSVGLAQINVRNFARLGLTLETAFEPCANLAALQIVLTDCFDRAGSSGDGEQRALRQALSCYYSGNFATGFRHGYVQRVVHAATRPKPSVSPTPSKEQS</sequence>
<gene>
    <name evidence="2" type="ORF">EV671_103912</name>
</gene>
<dbReference type="CDD" id="cd16892">
    <property type="entry name" value="LT_VirB1-like"/>
    <property type="match status" value="1"/>
</dbReference>
<reference evidence="2 3" key="1">
    <citation type="submission" date="2019-03" db="EMBL/GenBank/DDBJ databases">
        <title>Genomic Encyclopedia of Type Strains, Phase IV (KMG-IV): sequencing the most valuable type-strain genomes for metagenomic binning, comparative biology and taxonomic classification.</title>
        <authorList>
            <person name="Goeker M."/>
        </authorList>
    </citation>
    <scope>NUCLEOTIDE SEQUENCE [LARGE SCALE GENOMIC DNA]</scope>
    <source>
        <strain evidence="2 3">DSM 654</strain>
    </source>
</reference>
<keyword evidence="3" id="KW-1185">Reference proteome</keyword>
<dbReference type="SUPFAM" id="SSF53955">
    <property type="entry name" value="Lysozyme-like"/>
    <property type="match status" value="1"/>
</dbReference>